<dbReference type="Proteomes" id="UP000054549">
    <property type="component" value="Unassembled WGS sequence"/>
</dbReference>
<gene>
    <name evidence="2" type="ORF">M378DRAFT_765908</name>
</gene>
<dbReference type="AlphaFoldDB" id="A0A0C2XJB9"/>
<evidence type="ECO:0000259" key="1">
    <source>
        <dbReference type="Pfam" id="PF12937"/>
    </source>
</evidence>
<dbReference type="HOGENOM" id="CLU_953073_0_0_1"/>
<protein>
    <recommendedName>
        <fullName evidence="1">F-box domain-containing protein</fullName>
    </recommendedName>
</protein>
<reference evidence="2 3" key="1">
    <citation type="submission" date="2014-04" db="EMBL/GenBank/DDBJ databases">
        <title>Evolutionary Origins and Diversification of the Mycorrhizal Mutualists.</title>
        <authorList>
            <consortium name="DOE Joint Genome Institute"/>
            <consortium name="Mycorrhizal Genomics Consortium"/>
            <person name="Kohler A."/>
            <person name="Kuo A."/>
            <person name="Nagy L.G."/>
            <person name="Floudas D."/>
            <person name="Copeland A."/>
            <person name="Barry K.W."/>
            <person name="Cichocki N."/>
            <person name="Veneault-Fourrey C."/>
            <person name="LaButti K."/>
            <person name="Lindquist E.A."/>
            <person name="Lipzen A."/>
            <person name="Lundell T."/>
            <person name="Morin E."/>
            <person name="Murat C."/>
            <person name="Riley R."/>
            <person name="Ohm R."/>
            <person name="Sun H."/>
            <person name="Tunlid A."/>
            <person name="Henrissat B."/>
            <person name="Grigoriev I.V."/>
            <person name="Hibbett D.S."/>
            <person name="Martin F."/>
        </authorList>
    </citation>
    <scope>NUCLEOTIDE SEQUENCE [LARGE SCALE GENOMIC DNA]</scope>
    <source>
        <strain evidence="2 3">Koide BX008</strain>
    </source>
</reference>
<proteinExistence type="predicted"/>
<dbReference type="CDD" id="cd09917">
    <property type="entry name" value="F-box_SF"/>
    <property type="match status" value="1"/>
</dbReference>
<sequence>MRRYSSGPTLPVEVYESIVKYLADDRRSLRNISLVCRYLRTIAQSILFSSVVFTGEEEAGQVLSTLESKHSQILSHIRTLTLISRAPSEWLSDGDGPEPRLFNLIFKQAKDLRAVQIGPFYLQQYATEYEKELVDSPPEGSKEEFELANSPESVATLISEVFPRLENIVLEDVWFVSAEDVQQWRRVKTLQVPSTALIIRGSLDSSRSRKIPEDQGHPLPAPTALTVSGDVSLFEEPHKWHGYSISFERIKDLRMEITGDGEYYLFNTIMQARHHSLESLRLLFCRAMGSGP</sequence>
<name>A0A0C2XJB9_AMAMK</name>
<dbReference type="InterPro" id="IPR001810">
    <property type="entry name" value="F-box_dom"/>
</dbReference>
<dbReference type="SUPFAM" id="SSF81383">
    <property type="entry name" value="F-box domain"/>
    <property type="match status" value="1"/>
</dbReference>
<dbReference type="OrthoDB" id="3055009at2759"/>
<accession>A0A0C2XJB9</accession>
<dbReference type="InterPro" id="IPR036047">
    <property type="entry name" value="F-box-like_dom_sf"/>
</dbReference>
<dbReference type="EMBL" id="KN818226">
    <property type="protein sequence ID" value="KIL69128.1"/>
    <property type="molecule type" value="Genomic_DNA"/>
</dbReference>
<evidence type="ECO:0000313" key="2">
    <source>
        <dbReference type="EMBL" id="KIL69128.1"/>
    </source>
</evidence>
<feature type="domain" description="F-box" evidence="1">
    <location>
        <begin position="9"/>
        <end position="51"/>
    </location>
</feature>
<keyword evidence="3" id="KW-1185">Reference proteome</keyword>
<evidence type="ECO:0000313" key="3">
    <source>
        <dbReference type="Proteomes" id="UP000054549"/>
    </source>
</evidence>
<dbReference type="Pfam" id="PF12937">
    <property type="entry name" value="F-box-like"/>
    <property type="match status" value="1"/>
</dbReference>
<organism evidence="2 3">
    <name type="scientific">Amanita muscaria (strain Koide BX008)</name>
    <dbReference type="NCBI Taxonomy" id="946122"/>
    <lineage>
        <taxon>Eukaryota</taxon>
        <taxon>Fungi</taxon>
        <taxon>Dikarya</taxon>
        <taxon>Basidiomycota</taxon>
        <taxon>Agaricomycotina</taxon>
        <taxon>Agaricomycetes</taxon>
        <taxon>Agaricomycetidae</taxon>
        <taxon>Agaricales</taxon>
        <taxon>Pluteineae</taxon>
        <taxon>Amanitaceae</taxon>
        <taxon>Amanita</taxon>
    </lineage>
</organism>
<dbReference type="InParanoid" id="A0A0C2XJB9"/>